<dbReference type="EC" id="2.7.7.18" evidence="10"/>
<dbReference type="PANTHER" id="PTHR39321:SF3">
    <property type="entry name" value="PHOSPHOPANTETHEINE ADENYLYLTRANSFERASE"/>
    <property type="match status" value="1"/>
</dbReference>
<evidence type="ECO:0000256" key="4">
    <source>
        <dbReference type="ARBA" id="ARBA00022679"/>
    </source>
</evidence>
<dbReference type="NCBIfam" id="NF000840">
    <property type="entry name" value="PRK00071.1-3"/>
    <property type="match status" value="1"/>
</dbReference>
<dbReference type="PANTHER" id="PTHR39321">
    <property type="entry name" value="NICOTINATE-NUCLEOTIDE ADENYLYLTRANSFERASE-RELATED"/>
    <property type="match status" value="1"/>
</dbReference>
<evidence type="ECO:0000256" key="5">
    <source>
        <dbReference type="ARBA" id="ARBA00022695"/>
    </source>
</evidence>
<proteinExistence type="inferred from homology"/>
<dbReference type="GO" id="GO:0005524">
    <property type="term" value="F:ATP binding"/>
    <property type="evidence" value="ECO:0007669"/>
    <property type="project" value="UniProtKB-KW"/>
</dbReference>
<keyword evidence="3 10" id="KW-0662">Pyridine nucleotide biosynthesis</keyword>
<organism evidence="12 13">
    <name type="scientific">Clostridium thermosuccinogenes</name>
    <dbReference type="NCBI Taxonomy" id="84032"/>
    <lineage>
        <taxon>Bacteria</taxon>
        <taxon>Bacillati</taxon>
        <taxon>Bacillota</taxon>
        <taxon>Clostridia</taxon>
        <taxon>Eubacteriales</taxon>
        <taxon>Clostridiaceae</taxon>
        <taxon>Clostridium</taxon>
    </lineage>
</organism>
<protein>
    <recommendedName>
        <fullName evidence="10">Probable nicotinate-nucleotide adenylyltransferase</fullName>
        <ecNumber evidence="10">2.7.7.18</ecNumber>
    </recommendedName>
    <alternativeName>
        <fullName evidence="10">Deamido-NAD(+) diphosphorylase</fullName>
    </alternativeName>
    <alternativeName>
        <fullName evidence="10">Deamido-NAD(+) pyrophosphorylase</fullName>
    </alternativeName>
    <alternativeName>
        <fullName evidence="10">Nicotinate mononucleotide adenylyltransferase</fullName>
        <shortName evidence="10">NaMN adenylyltransferase</shortName>
    </alternativeName>
</protein>
<dbReference type="UniPathway" id="UPA00253">
    <property type="reaction ID" value="UER00332"/>
</dbReference>
<dbReference type="Proteomes" id="UP000236151">
    <property type="component" value="Unassembled WGS sequence"/>
</dbReference>
<sequence>MAEKHKRIGISGGTFDPVHHGHLIAAETIREEFQLDEIIFIPVGLTPHKNISRVTDAEHRYNMTRLAVETNPYFRVSRMEIDRQGYTYTVDTLSQLKQEYGWDVQLFFIVGADVIRDLLTWRQYEKVFQMCEFIATLRPGFEEKDFTHEIDNLKNRYGARIHIAKMPLIDISSTTIRSKVGNNKSIKYLVPEKVEQYIMEHGLYKDFA</sequence>
<reference evidence="12 13" key="1">
    <citation type="submission" date="2017-06" db="EMBL/GenBank/DDBJ databases">
        <title>Investigating the central metabolism of Clostridium thermosuccinogenes.</title>
        <authorList>
            <person name="Koendjbiharie J.G."/>
            <person name="van Kranenburg R."/>
        </authorList>
    </citation>
    <scope>NUCLEOTIDE SEQUENCE [LARGE SCALE GENOMIC DNA]</scope>
    <source>
        <strain evidence="12 13">DSM 5806</strain>
    </source>
</reference>
<evidence type="ECO:0000256" key="8">
    <source>
        <dbReference type="ARBA" id="ARBA00023027"/>
    </source>
</evidence>
<keyword evidence="7 10" id="KW-0067">ATP-binding</keyword>
<evidence type="ECO:0000259" key="11">
    <source>
        <dbReference type="Pfam" id="PF01467"/>
    </source>
</evidence>
<dbReference type="KEGG" id="cthd:CDO33_14530"/>
<keyword evidence="5 10" id="KW-0548">Nucleotidyltransferase</keyword>
<dbReference type="NCBIfam" id="TIGR00125">
    <property type="entry name" value="cyt_tran_rel"/>
    <property type="match status" value="1"/>
</dbReference>
<dbReference type="SUPFAM" id="SSF52374">
    <property type="entry name" value="Nucleotidylyl transferase"/>
    <property type="match status" value="1"/>
</dbReference>
<keyword evidence="6 10" id="KW-0547">Nucleotide-binding</keyword>
<comment type="caution">
    <text evidence="12">The sequence shown here is derived from an EMBL/GenBank/DDBJ whole genome shotgun (WGS) entry which is preliminary data.</text>
</comment>
<evidence type="ECO:0000256" key="6">
    <source>
        <dbReference type="ARBA" id="ARBA00022741"/>
    </source>
</evidence>
<dbReference type="Gene3D" id="3.40.50.620">
    <property type="entry name" value="HUPs"/>
    <property type="match status" value="1"/>
</dbReference>
<dbReference type="HAMAP" id="MF_00244">
    <property type="entry name" value="NaMN_adenylyltr"/>
    <property type="match status" value="1"/>
</dbReference>
<dbReference type="AlphaFoldDB" id="A0A2K2FJ49"/>
<comment type="pathway">
    <text evidence="2 10">Cofactor biosynthesis; NAD(+) biosynthesis; deamido-NAD(+) from nicotinate D-ribonucleotide: step 1/1.</text>
</comment>
<dbReference type="EMBL" id="NIOJ01000024">
    <property type="protein sequence ID" value="PNT98809.1"/>
    <property type="molecule type" value="Genomic_DNA"/>
</dbReference>
<evidence type="ECO:0000256" key="2">
    <source>
        <dbReference type="ARBA" id="ARBA00005019"/>
    </source>
</evidence>
<evidence type="ECO:0000256" key="9">
    <source>
        <dbReference type="ARBA" id="ARBA00048721"/>
    </source>
</evidence>
<dbReference type="NCBIfam" id="TIGR00482">
    <property type="entry name" value="nicotinate (nicotinamide) nucleotide adenylyltransferase"/>
    <property type="match status" value="1"/>
</dbReference>
<comment type="catalytic activity">
    <reaction evidence="9 10">
        <text>nicotinate beta-D-ribonucleotide + ATP + H(+) = deamido-NAD(+) + diphosphate</text>
        <dbReference type="Rhea" id="RHEA:22860"/>
        <dbReference type="ChEBI" id="CHEBI:15378"/>
        <dbReference type="ChEBI" id="CHEBI:30616"/>
        <dbReference type="ChEBI" id="CHEBI:33019"/>
        <dbReference type="ChEBI" id="CHEBI:57502"/>
        <dbReference type="ChEBI" id="CHEBI:58437"/>
        <dbReference type="EC" id="2.7.7.18"/>
    </reaction>
</comment>
<comment type="function">
    <text evidence="1 10">Catalyzes the reversible adenylation of nicotinate mononucleotide (NaMN) to nicotinic acid adenine dinucleotide (NaAD).</text>
</comment>
<evidence type="ECO:0000313" key="13">
    <source>
        <dbReference type="Proteomes" id="UP000236151"/>
    </source>
</evidence>
<dbReference type="CDD" id="cd02165">
    <property type="entry name" value="NMNAT"/>
    <property type="match status" value="1"/>
</dbReference>
<keyword evidence="8 10" id="KW-0520">NAD</keyword>
<dbReference type="InterPro" id="IPR005248">
    <property type="entry name" value="NadD/NMNAT"/>
</dbReference>
<feature type="domain" description="Cytidyltransferase-like" evidence="11">
    <location>
        <begin position="12"/>
        <end position="178"/>
    </location>
</feature>
<dbReference type="OrthoDB" id="5295945at2"/>
<evidence type="ECO:0000256" key="7">
    <source>
        <dbReference type="ARBA" id="ARBA00022840"/>
    </source>
</evidence>
<keyword evidence="13" id="KW-1185">Reference proteome</keyword>
<dbReference type="RefSeq" id="WP_103081641.1">
    <property type="nucleotide sequence ID" value="NZ_CP021850.1"/>
</dbReference>
<keyword evidence="4 10" id="KW-0808">Transferase</keyword>
<dbReference type="GO" id="GO:0004515">
    <property type="term" value="F:nicotinate-nucleotide adenylyltransferase activity"/>
    <property type="evidence" value="ECO:0007669"/>
    <property type="project" value="UniProtKB-UniRule"/>
</dbReference>
<evidence type="ECO:0000256" key="10">
    <source>
        <dbReference type="HAMAP-Rule" id="MF_00244"/>
    </source>
</evidence>
<dbReference type="InterPro" id="IPR004821">
    <property type="entry name" value="Cyt_trans-like"/>
</dbReference>
<comment type="similarity">
    <text evidence="10">Belongs to the NadD family.</text>
</comment>
<accession>A0A2K2FJ49</accession>
<evidence type="ECO:0000313" key="12">
    <source>
        <dbReference type="EMBL" id="PNT98809.1"/>
    </source>
</evidence>
<name>A0A2K2FJ49_9CLOT</name>
<evidence type="ECO:0000256" key="3">
    <source>
        <dbReference type="ARBA" id="ARBA00022642"/>
    </source>
</evidence>
<dbReference type="GO" id="GO:0009435">
    <property type="term" value="P:NAD+ biosynthetic process"/>
    <property type="evidence" value="ECO:0007669"/>
    <property type="project" value="UniProtKB-UniRule"/>
</dbReference>
<evidence type="ECO:0000256" key="1">
    <source>
        <dbReference type="ARBA" id="ARBA00002324"/>
    </source>
</evidence>
<gene>
    <name evidence="10" type="primary">nadD</name>
    <name evidence="12" type="ORF">CDQ84_10205</name>
</gene>
<dbReference type="Pfam" id="PF01467">
    <property type="entry name" value="CTP_transf_like"/>
    <property type="match status" value="1"/>
</dbReference>
<dbReference type="InterPro" id="IPR014729">
    <property type="entry name" value="Rossmann-like_a/b/a_fold"/>
</dbReference>